<evidence type="ECO:0000313" key="1">
    <source>
        <dbReference type="EMBL" id="CQR74961.1"/>
    </source>
</evidence>
<name>A0A0U1L5J5_9FIRM</name>
<dbReference type="Proteomes" id="UP000049855">
    <property type="component" value="Unassembled WGS sequence"/>
</dbReference>
<dbReference type="EMBL" id="CTRP01000016">
    <property type="protein sequence ID" value="CQR74961.1"/>
    <property type="molecule type" value="Genomic_DNA"/>
</dbReference>
<dbReference type="RefSeq" id="WP_021171182.1">
    <property type="nucleotide sequence ID" value="NZ_CTRP01000016.1"/>
</dbReference>
<reference evidence="2" key="1">
    <citation type="submission" date="2015-03" db="EMBL/GenBank/DDBJ databases">
        <authorList>
            <person name="Nijsse Bart"/>
        </authorList>
    </citation>
    <scope>NUCLEOTIDE SEQUENCE [LARGE SCALE GENOMIC DNA]</scope>
</reference>
<accession>A0A0U1L5J5</accession>
<dbReference type="AlphaFoldDB" id="A0A0U1L5J5"/>
<proteinExistence type="predicted"/>
<gene>
    <name evidence="1" type="ORF">SpAn4DRAFT_4325</name>
</gene>
<evidence type="ECO:0000313" key="2">
    <source>
        <dbReference type="Proteomes" id="UP000049855"/>
    </source>
</evidence>
<keyword evidence="2" id="KW-1185">Reference proteome</keyword>
<organism evidence="1 2">
    <name type="scientific">Sporomusa ovata</name>
    <dbReference type="NCBI Taxonomy" id="2378"/>
    <lineage>
        <taxon>Bacteria</taxon>
        <taxon>Bacillati</taxon>
        <taxon>Bacillota</taxon>
        <taxon>Negativicutes</taxon>
        <taxon>Selenomonadales</taxon>
        <taxon>Sporomusaceae</taxon>
        <taxon>Sporomusa</taxon>
    </lineage>
</organism>
<sequence>MSFTFYTVGLLEELSFNSGFVQVINSAYARTAPYYAINQGVNASILRHDFPEQTADVWLSQCIYIASPVNTSNNAIPLALRKSDGTTTLAYLSIDQQTLVATAYVSGVARGSFAMTTLTITQIEMRLKKDSTAGVFQVWKNGELVVDFTGDTGPATDLIGSAYWYSGSSGNVLSFSLSDIVITNDGRIGNKRPVIVALTGAGDASPPAYYDIVGNQVTTTYSNKTVGRTYILANVFSHAGTIKTITVNFNTTGTIYLGVCTRNQGAPTKHTKRLVSNQLAVSATGIKTFVAGVDFPDNWLVSAGECLAIYTETAQMKYGRNSAGPDNNGYNSDGTYYFAGNGLADVTERTYTVDSATYFDCIYAQYQVTDPSRAYSESTAADRLARKDFLETVRYAEFVSDNDQMLCAIGDLPLICTGVKSVKVTARAVSGTSLPNADWILKIGSDNLGIQAAIPTTMALKSIQFDGNWTPTQFNAAQIGFKARA</sequence>
<protein>
    <submittedName>
        <fullName evidence="1">Uncharacterized protein</fullName>
    </submittedName>
</protein>